<gene>
    <name evidence="9" type="primary">phnE</name>
    <name evidence="9" type="ORF">I0Q91_00030</name>
</gene>
<dbReference type="InterPro" id="IPR000515">
    <property type="entry name" value="MetI-like"/>
</dbReference>
<dbReference type="PANTHER" id="PTHR30043:SF1">
    <property type="entry name" value="ABC TRANSPORT SYSTEM PERMEASE PROTEIN P69"/>
    <property type="match status" value="1"/>
</dbReference>
<protein>
    <submittedName>
        <fullName evidence="9">Phosphonate ABC transporter, permease protein PhnE</fullName>
    </submittedName>
</protein>
<evidence type="ECO:0000256" key="2">
    <source>
        <dbReference type="ARBA" id="ARBA00022448"/>
    </source>
</evidence>
<dbReference type="Gene3D" id="1.10.3720.10">
    <property type="entry name" value="MetI-like"/>
    <property type="match status" value="1"/>
</dbReference>
<organism evidence="9 10">
    <name type="scientific">Halonatronomonas betaini</name>
    <dbReference type="NCBI Taxonomy" id="2778430"/>
    <lineage>
        <taxon>Bacteria</taxon>
        <taxon>Bacillati</taxon>
        <taxon>Bacillota</taxon>
        <taxon>Clostridia</taxon>
        <taxon>Halanaerobiales</taxon>
        <taxon>Halarsenatibacteraceae</taxon>
        <taxon>Halonatronomonas</taxon>
    </lineage>
</organism>
<evidence type="ECO:0000256" key="6">
    <source>
        <dbReference type="ARBA" id="ARBA00023136"/>
    </source>
</evidence>
<keyword evidence="4 7" id="KW-0812">Transmembrane</keyword>
<dbReference type="PANTHER" id="PTHR30043">
    <property type="entry name" value="PHOSPHONATES TRANSPORT SYSTEM PERMEASE PROTEIN"/>
    <property type="match status" value="1"/>
</dbReference>
<keyword evidence="6 7" id="KW-0472">Membrane</keyword>
<dbReference type="GO" id="GO:0015416">
    <property type="term" value="F:ABC-type phosphonate transporter activity"/>
    <property type="evidence" value="ECO:0007669"/>
    <property type="project" value="InterPro"/>
</dbReference>
<evidence type="ECO:0000313" key="9">
    <source>
        <dbReference type="EMBL" id="MBF8435450.1"/>
    </source>
</evidence>
<dbReference type="NCBIfam" id="TIGR01097">
    <property type="entry name" value="PhnE"/>
    <property type="match status" value="1"/>
</dbReference>
<feature type="domain" description="ABC transmembrane type-1" evidence="8">
    <location>
        <begin position="80"/>
        <end position="262"/>
    </location>
</feature>
<feature type="transmembrane region" description="Helical" evidence="7">
    <location>
        <begin position="24"/>
        <end position="45"/>
    </location>
</feature>
<comment type="caution">
    <text evidence="9">The sequence shown here is derived from an EMBL/GenBank/DDBJ whole genome shotgun (WGS) entry which is preliminary data.</text>
</comment>
<dbReference type="InterPro" id="IPR005769">
    <property type="entry name" value="PhnE/PtxC"/>
</dbReference>
<accession>A0A931ARC2</accession>
<dbReference type="AlphaFoldDB" id="A0A931ARC2"/>
<dbReference type="EMBL" id="JADPIE010000001">
    <property type="protein sequence ID" value="MBF8435450.1"/>
    <property type="molecule type" value="Genomic_DNA"/>
</dbReference>
<dbReference type="Pfam" id="PF00528">
    <property type="entry name" value="BPD_transp_1"/>
    <property type="match status" value="1"/>
</dbReference>
<comment type="subcellular location">
    <subcellularLocation>
        <location evidence="1 7">Cell membrane</location>
        <topology evidence="1 7">Multi-pass membrane protein</topology>
    </subcellularLocation>
</comment>
<keyword evidence="10" id="KW-1185">Reference proteome</keyword>
<reference evidence="9" key="1">
    <citation type="submission" date="2020-11" db="EMBL/GenBank/DDBJ databases">
        <title>Halonatronomonas betainensis gen. nov., sp. nov. a novel haloalkaliphilic representative of the family Halanaerobiacae capable of betaine degradation.</title>
        <authorList>
            <person name="Boltyanskaya Y."/>
            <person name="Kevbrin V."/>
            <person name="Detkova E."/>
            <person name="Grouzdev D.S."/>
            <person name="Koziaeva V."/>
            <person name="Zhilina T."/>
        </authorList>
    </citation>
    <scope>NUCLEOTIDE SEQUENCE</scope>
    <source>
        <strain evidence="9">Z-7014</strain>
    </source>
</reference>
<dbReference type="InterPro" id="IPR035906">
    <property type="entry name" value="MetI-like_sf"/>
</dbReference>
<evidence type="ECO:0000256" key="4">
    <source>
        <dbReference type="ARBA" id="ARBA00022692"/>
    </source>
</evidence>
<evidence type="ECO:0000256" key="1">
    <source>
        <dbReference type="ARBA" id="ARBA00004651"/>
    </source>
</evidence>
<feature type="transmembrane region" description="Helical" evidence="7">
    <location>
        <begin position="214"/>
        <end position="232"/>
    </location>
</feature>
<feature type="transmembrane region" description="Helical" evidence="7">
    <location>
        <begin position="88"/>
        <end position="110"/>
    </location>
</feature>
<keyword evidence="5 7" id="KW-1133">Transmembrane helix</keyword>
<evidence type="ECO:0000259" key="8">
    <source>
        <dbReference type="PROSITE" id="PS50928"/>
    </source>
</evidence>
<feature type="transmembrane region" description="Helical" evidence="7">
    <location>
        <begin position="244"/>
        <end position="265"/>
    </location>
</feature>
<dbReference type="GO" id="GO:0005886">
    <property type="term" value="C:plasma membrane"/>
    <property type="evidence" value="ECO:0007669"/>
    <property type="project" value="UniProtKB-SubCell"/>
</dbReference>
<proteinExistence type="inferred from homology"/>
<keyword evidence="2 7" id="KW-0813">Transport</keyword>
<dbReference type="SUPFAM" id="SSF161098">
    <property type="entry name" value="MetI-like"/>
    <property type="match status" value="1"/>
</dbReference>
<dbReference type="Proteomes" id="UP000621436">
    <property type="component" value="Unassembled WGS sequence"/>
</dbReference>
<sequence length="271" mass="30179">MILLTKNNEDYTWQRPRLIKSKNLRYLIFSLLTAYLILTFISLRIDPQRILLGLSRSQSYFADFLRPDFFSRGSSIIDGILESLTMTYIATVFGVIISIPFAFGAAENISPKPIYYISRAVIVISRSFQEVVIAIFFVVIIGFGPMAGVLTLTFSSIGFIAKLLAEEIEDINWSQVEAIKATGASWPKLMNYAIIPQVLPRFIGLVVYRLDINFRASAVIGVVGAGGIGTTLNAAFDRYEFDSASAILIVMIAIVMLGELFSSFIRKKVNE</sequence>
<name>A0A931ARC2_9FIRM</name>
<evidence type="ECO:0000256" key="7">
    <source>
        <dbReference type="RuleBase" id="RU363032"/>
    </source>
</evidence>
<evidence type="ECO:0000313" key="10">
    <source>
        <dbReference type="Proteomes" id="UP000621436"/>
    </source>
</evidence>
<dbReference type="PROSITE" id="PS50928">
    <property type="entry name" value="ABC_TM1"/>
    <property type="match status" value="1"/>
</dbReference>
<feature type="transmembrane region" description="Helical" evidence="7">
    <location>
        <begin position="131"/>
        <end position="154"/>
    </location>
</feature>
<dbReference type="CDD" id="cd06261">
    <property type="entry name" value="TM_PBP2"/>
    <property type="match status" value="1"/>
</dbReference>
<comment type="similarity">
    <text evidence="7">Belongs to the binding-protein-dependent transport system permease family.</text>
</comment>
<evidence type="ECO:0000256" key="5">
    <source>
        <dbReference type="ARBA" id="ARBA00022989"/>
    </source>
</evidence>
<evidence type="ECO:0000256" key="3">
    <source>
        <dbReference type="ARBA" id="ARBA00022475"/>
    </source>
</evidence>
<keyword evidence="3" id="KW-1003">Cell membrane</keyword>